<evidence type="ECO:0000259" key="16">
    <source>
        <dbReference type="PROSITE" id="PS50835"/>
    </source>
</evidence>
<evidence type="ECO:0000256" key="15">
    <source>
        <dbReference type="SAM" id="SignalP"/>
    </source>
</evidence>
<evidence type="ECO:0000256" key="14">
    <source>
        <dbReference type="SAM" id="Phobius"/>
    </source>
</evidence>
<dbReference type="GO" id="GO:0019885">
    <property type="term" value="P:antigen processing and presentation of endogenous peptide antigen via MHC class I"/>
    <property type="evidence" value="ECO:0007669"/>
    <property type="project" value="InterPro"/>
</dbReference>
<evidence type="ECO:0000313" key="18">
    <source>
        <dbReference type="RefSeq" id="XP_012890486.1"/>
    </source>
</evidence>
<comment type="subunit">
    <text evidence="13">Heterodimer with PDIA3; disulfide-linked. Obligatory mediator for the interaction between newly assembled MHC class I molecules, calreticulin, PDIA3 and TAP. Up to 4 MHC class I/tapasin complexes bind to 1 TAP. Interacts with HLA-G-B2M complex; this interaction is required for loading of high affinity peptides. On its own or as part of MHC class I peptide loading complex, interacts with ligand-free MR1 or MR1-B2M complex, providing for stable MR1 pools ready for metabolite antigen processing.</text>
</comment>
<keyword evidence="8" id="KW-0325">Glycoprotein</keyword>
<evidence type="ECO:0000256" key="6">
    <source>
        <dbReference type="ARBA" id="ARBA00023136"/>
    </source>
</evidence>
<feature type="signal peptide" evidence="15">
    <location>
        <begin position="1"/>
        <end position="20"/>
    </location>
</feature>
<dbReference type="PROSITE" id="PS00290">
    <property type="entry name" value="IG_MHC"/>
    <property type="match status" value="1"/>
</dbReference>
<keyword evidence="3 15" id="KW-0732">Signal</keyword>
<feature type="domain" description="Ig-like" evidence="16">
    <location>
        <begin position="292"/>
        <end position="399"/>
    </location>
</feature>
<protein>
    <recommendedName>
        <fullName evidence="11">Tapasin</fullName>
    </recommendedName>
    <alternativeName>
        <fullName evidence="12">TAP-binding protein</fullName>
    </alternativeName>
</protein>
<keyword evidence="6 14" id="KW-0472">Membrane</keyword>
<reference evidence="18" key="1">
    <citation type="submission" date="2025-08" db="UniProtKB">
        <authorList>
            <consortium name="RefSeq"/>
        </authorList>
    </citation>
    <scope>IDENTIFICATION</scope>
    <source>
        <tissue evidence="18">Kidney</tissue>
    </source>
</reference>
<dbReference type="InterPro" id="IPR003006">
    <property type="entry name" value="Ig/MHC_CS"/>
</dbReference>
<evidence type="ECO:0000256" key="12">
    <source>
        <dbReference type="ARBA" id="ARBA00041647"/>
    </source>
</evidence>
<evidence type="ECO:0000256" key="7">
    <source>
        <dbReference type="ARBA" id="ARBA00023157"/>
    </source>
</evidence>
<evidence type="ECO:0000256" key="10">
    <source>
        <dbReference type="ARBA" id="ARBA00037757"/>
    </source>
</evidence>
<evidence type="ECO:0000256" key="1">
    <source>
        <dbReference type="ARBA" id="ARBA00004115"/>
    </source>
</evidence>
<evidence type="ECO:0000256" key="2">
    <source>
        <dbReference type="ARBA" id="ARBA00022692"/>
    </source>
</evidence>
<evidence type="ECO:0000256" key="8">
    <source>
        <dbReference type="ARBA" id="ARBA00023180"/>
    </source>
</evidence>
<dbReference type="PANTHER" id="PTHR23411">
    <property type="entry name" value="TAPASIN"/>
    <property type="match status" value="1"/>
</dbReference>
<dbReference type="SMART" id="SM00407">
    <property type="entry name" value="IGc1"/>
    <property type="match status" value="1"/>
</dbReference>
<evidence type="ECO:0000256" key="4">
    <source>
        <dbReference type="ARBA" id="ARBA00022824"/>
    </source>
</evidence>
<dbReference type="FunCoup" id="A0A1S3GNU3">
    <property type="interactions" value="527"/>
</dbReference>
<dbReference type="InterPro" id="IPR013783">
    <property type="entry name" value="Ig-like_fold"/>
</dbReference>
<gene>
    <name evidence="18" type="primary">Tapbp</name>
</gene>
<dbReference type="GO" id="GO:0030670">
    <property type="term" value="C:phagocytic vesicle membrane"/>
    <property type="evidence" value="ECO:0007669"/>
    <property type="project" value="UniProtKB-ARBA"/>
</dbReference>
<dbReference type="InterPro" id="IPR008056">
    <property type="entry name" value="Tapasin"/>
</dbReference>
<keyword evidence="17" id="KW-1185">Reference proteome</keyword>
<evidence type="ECO:0000256" key="9">
    <source>
        <dbReference type="ARBA" id="ARBA00023319"/>
    </source>
</evidence>
<keyword evidence="7" id="KW-1015">Disulfide bond</keyword>
<dbReference type="Pfam" id="PF07654">
    <property type="entry name" value="C1-set"/>
    <property type="match status" value="1"/>
</dbReference>
<feature type="chain" id="PRO_5010277223" description="Tapasin" evidence="15">
    <location>
        <begin position="21"/>
        <end position="448"/>
    </location>
</feature>
<dbReference type="FunFam" id="2.60.40.10:FF:000924">
    <property type="entry name" value="TAP binding protein"/>
    <property type="match status" value="1"/>
</dbReference>
<dbReference type="GeneID" id="105999880"/>
<dbReference type="KEGG" id="dord:105999880"/>
<dbReference type="RefSeq" id="XP_012890486.1">
    <property type="nucleotide sequence ID" value="XM_013035032.1"/>
</dbReference>
<keyword evidence="4" id="KW-0256">Endoplasmic reticulum</keyword>
<dbReference type="InterPro" id="IPR003597">
    <property type="entry name" value="Ig_C1-set"/>
</dbReference>
<name>A0A1S3GNU3_DIPOR</name>
<evidence type="ECO:0000256" key="3">
    <source>
        <dbReference type="ARBA" id="ARBA00022729"/>
    </source>
</evidence>
<dbReference type="GO" id="GO:0005789">
    <property type="term" value="C:endoplasmic reticulum membrane"/>
    <property type="evidence" value="ECO:0007669"/>
    <property type="project" value="UniProtKB-SubCell"/>
</dbReference>
<sequence length="448" mass="47988">MEPAALLLAVGLGLVTAASAGHTAVECWFVEDAGRGSLAQRPAALLLRPGPQGPPPRPDLDPKLYLQVEDPTGTLQAAFRRYPRSTPAPHCEISRFLPLPASSSWLRGLTPEQSCPQALNGAWLMVSMSSSVFSLSILLQPQPEPQQEPVPITKATVVLTVLSHTPALRVQLGQDAVVDLSFSYMPPTLEAAASLPPGPPPFGLEWRRQHMGKGHLLLAATPGLGGQMPAAQEGAVAFAAWDDDEPWGPWTGNGTFWLPAVQPFQEGTYLATVHLPYLQGQVTLELSMHKPPKVSLMPAPLVWAAPGEAPPELICLVSHFYPSKGLEVEWELRGGPEGYSVKAEGQRWFSSLHHHSDGSVSLSAYLQPLPVTTKQHGARYACRVRHPSLHASGRSAEVTLKVAGLSGPSIEDGIGLFLSAFLLLGLIKALGCVAAYLTMCKDSEKKTQ</sequence>
<proteinExistence type="predicted"/>
<dbReference type="InParanoid" id="A0A1S3GNU3"/>
<dbReference type="Gene3D" id="2.60.40.10">
    <property type="entry name" value="Immunoglobulins"/>
    <property type="match status" value="3"/>
</dbReference>
<accession>A0A1S3GNU3</accession>
<keyword evidence="9" id="KW-0393">Immunoglobulin domain</keyword>
<dbReference type="SUPFAM" id="SSF48726">
    <property type="entry name" value="Immunoglobulin"/>
    <property type="match status" value="1"/>
</dbReference>
<dbReference type="PROSITE" id="PS50835">
    <property type="entry name" value="IG_LIKE"/>
    <property type="match status" value="1"/>
</dbReference>
<comment type="function">
    <text evidence="10">Involved in the association of MHC class I with transporter associated with antigen processing (TAP) and in the assembly of MHC class I with peptide (peptide loading).</text>
</comment>
<dbReference type="InterPro" id="IPR007110">
    <property type="entry name" value="Ig-like_dom"/>
</dbReference>
<evidence type="ECO:0000256" key="13">
    <source>
        <dbReference type="ARBA" id="ARBA00093513"/>
    </source>
</evidence>
<dbReference type="InterPro" id="IPR050380">
    <property type="entry name" value="Immune_Resp_Modulators"/>
</dbReference>
<dbReference type="PRINTS" id="PR01669">
    <property type="entry name" value="TAPASIN"/>
</dbReference>
<evidence type="ECO:0000313" key="17">
    <source>
        <dbReference type="Proteomes" id="UP000081671"/>
    </source>
</evidence>
<dbReference type="Proteomes" id="UP000081671">
    <property type="component" value="Unplaced"/>
</dbReference>
<evidence type="ECO:0000256" key="5">
    <source>
        <dbReference type="ARBA" id="ARBA00022989"/>
    </source>
</evidence>
<dbReference type="GO" id="GO:0042605">
    <property type="term" value="F:peptide antigen binding"/>
    <property type="evidence" value="ECO:0007669"/>
    <property type="project" value="UniProtKB-ARBA"/>
</dbReference>
<comment type="subcellular location">
    <subcellularLocation>
        <location evidence="1">Endoplasmic reticulum membrane</location>
        <topology evidence="1">Single-pass type I membrane protein</topology>
    </subcellularLocation>
</comment>
<keyword evidence="5 14" id="KW-1133">Transmembrane helix</keyword>
<keyword evidence="2 14" id="KW-0812">Transmembrane</keyword>
<dbReference type="CTD" id="6892"/>
<dbReference type="InterPro" id="IPR036179">
    <property type="entry name" value="Ig-like_dom_sf"/>
</dbReference>
<organism evidence="17 18">
    <name type="scientific">Dipodomys ordii</name>
    <name type="common">Ord's kangaroo rat</name>
    <dbReference type="NCBI Taxonomy" id="10020"/>
    <lineage>
        <taxon>Eukaryota</taxon>
        <taxon>Metazoa</taxon>
        <taxon>Chordata</taxon>
        <taxon>Craniata</taxon>
        <taxon>Vertebrata</taxon>
        <taxon>Euteleostomi</taxon>
        <taxon>Mammalia</taxon>
        <taxon>Eutheria</taxon>
        <taxon>Euarchontoglires</taxon>
        <taxon>Glires</taxon>
        <taxon>Rodentia</taxon>
        <taxon>Castorimorpha</taxon>
        <taxon>Heteromyidae</taxon>
        <taxon>Dipodomyinae</taxon>
        <taxon>Dipodomys</taxon>
    </lineage>
</organism>
<feature type="transmembrane region" description="Helical" evidence="14">
    <location>
        <begin position="414"/>
        <end position="437"/>
    </location>
</feature>
<dbReference type="STRING" id="10020.ENSDORP00000013005"/>
<dbReference type="OrthoDB" id="8929156at2759"/>
<dbReference type="AlphaFoldDB" id="A0A1S3GNU3"/>
<evidence type="ECO:0000256" key="11">
    <source>
        <dbReference type="ARBA" id="ARBA00039535"/>
    </source>
</evidence>